<dbReference type="EMBL" id="CASHTH010003569">
    <property type="protein sequence ID" value="CAI8046537.1"/>
    <property type="molecule type" value="Genomic_DNA"/>
</dbReference>
<dbReference type="InterPro" id="IPR003131">
    <property type="entry name" value="T1-type_BTB"/>
</dbReference>
<dbReference type="PANTHER" id="PTHR14499">
    <property type="entry name" value="POTASSIUM CHANNEL TETRAMERIZATION DOMAIN-CONTAINING"/>
    <property type="match status" value="1"/>
</dbReference>
<accession>A0AA35TG80</accession>
<dbReference type="AlphaFoldDB" id="A0AA35TG80"/>
<dbReference type="PANTHER" id="PTHR14499:SF136">
    <property type="entry name" value="GH08630P"/>
    <property type="match status" value="1"/>
</dbReference>
<name>A0AA35TG80_GEOBA</name>
<sequence length="269" mass="29778">MAIPTSGPPSSSDIVRLNVGGEVFATTYGTLASAGESFFTSLLSGRHKNTTDDSGALFIDNSKCRSPRYFSPLLHFLRSGVLEIPPGVSHTSLQREAEFYGLSSVVAYFKQQEEEKRKRETKNTAPFMKGVGCYVDEANVRALLFTSDKHLTLVVGEQAFTQAMVIQNHPQVPQEWKADTMYERSFAIFYNGHVQKGSYKMNAEGRGMVVTLPGSSGAANRHHLATLSPDSTSLCLTSFSCEGGSVKFDHQFCDHKNPHHFHLFKLQKF</sequence>
<dbReference type="SUPFAM" id="SSF54695">
    <property type="entry name" value="POZ domain"/>
    <property type="match status" value="1"/>
</dbReference>
<dbReference type="CDD" id="cd18316">
    <property type="entry name" value="BTB_POZ_KCTD-like"/>
    <property type="match status" value="1"/>
</dbReference>
<comment type="caution">
    <text evidence="2">The sequence shown here is derived from an EMBL/GenBank/DDBJ whole genome shotgun (WGS) entry which is preliminary data.</text>
</comment>
<evidence type="ECO:0000259" key="1">
    <source>
        <dbReference type="PROSITE" id="PS50097"/>
    </source>
</evidence>
<dbReference type="GO" id="GO:0051260">
    <property type="term" value="P:protein homooligomerization"/>
    <property type="evidence" value="ECO:0007669"/>
    <property type="project" value="InterPro"/>
</dbReference>
<dbReference type="Pfam" id="PF02214">
    <property type="entry name" value="BTB_2"/>
    <property type="match status" value="1"/>
</dbReference>
<dbReference type="Proteomes" id="UP001174909">
    <property type="component" value="Unassembled WGS sequence"/>
</dbReference>
<evidence type="ECO:0000313" key="2">
    <source>
        <dbReference type="EMBL" id="CAI8046537.1"/>
    </source>
</evidence>
<dbReference type="SMART" id="SM00225">
    <property type="entry name" value="BTB"/>
    <property type="match status" value="1"/>
</dbReference>
<reference evidence="2" key="1">
    <citation type="submission" date="2023-03" db="EMBL/GenBank/DDBJ databases">
        <authorList>
            <person name="Steffen K."/>
            <person name="Cardenas P."/>
        </authorList>
    </citation>
    <scope>NUCLEOTIDE SEQUENCE</scope>
</reference>
<protein>
    <submittedName>
        <fullName evidence="2">SH3KBP1-binding protein 1</fullName>
    </submittedName>
</protein>
<keyword evidence="3" id="KW-1185">Reference proteome</keyword>
<organism evidence="2 3">
    <name type="scientific">Geodia barretti</name>
    <name type="common">Barrett's horny sponge</name>
    <dbReference type="NCBI Taxonomy" id="519541"/>
    <lineage>
        <taxon>Eukaryota</taxon>
        <taxon>Metazoa</taxon>
        <taxon>Porifera</taxon>
        <taxon>Demospongiae</taxon>
        <taxon>Heteroscleromorpha</taxon>
        <taxon>Tetractinellida</taxon>
        <taxon>Astrophorina</taxon>
        <taxon>Geodiidae</taxon>
        <taxon>Geodia</taxon>
    </lineage>
</organism>
<feature type="domain" description="BTB" evidence="1">
    <location>
        <begin position="13"/>
        <end position="86"/>
    </location>
</feature>
<gene>
    <name evidence="2" type="ORF">GBAR_LOCUS25748</name>
</gene>
<dbReference type="InterPro" id="IPR000210">
    <property type="entry name" value="BTB/POZ_dom"/>
</dbReference>
<dbReference type="InterPro" id="IPR011333">
    <property type="entry name" value="SKP1/BTB/POZ_sf"/>
</dbReference>
<proteinExistence type="predicted"/>
<dbReference type="Gene3D" id="3.30.710.10">
    <property type="entry name" value="Potassium Channel Kv1.1, Chain A"/>
    <property type="match status" value="1"/>
</dbReference>
<evidence type="ECO:0000313" key="3">
    <source>
        <dbReference type="Proteomes" id="UP001174909"/>
    </source>
</evidence>
<dbReference type="PROSITE" id="PS50097">
    <property type="entry name" value="BTB"/>
    <property type="match status" value="1"/>
</dbReference>